<dbReference type="EMBL" id="CP072135">
    <property type="protein sequence ID" value="QTH73256.1"/>
    <property type="molecule type" value="Genomic_DNA"/>
</dbReference>
<keyword evidence="1" id="KW-0614">Plasmid</keyword>
<reference evidence="1" key="1">
    <citation type="submission" date="2021-03" db="EMBL/GenBank/DDBJ databases">
        <title>Complete Genome of Pseudoalteromonas xiamenensis STKMTI.2, a new potential marine bacterium producing anti-Vibrio compounds.</title>
        <authorList>
            <person name="Handayani D.P."/>
            <person name="Isnansetyo A."/>
            <person name="Istiqomah I."/>
            <person name="Jumina J."/>
        </authorList>
    </citation>
    <scope>NUCLEOTIDE SEQUENCE</scope>
    <source>
        <strain evidence="1">STKMTI.2</strain>
        <plasmid evidence="1">unnamed5</plasmid>
    </source>
</reference>
<name>A0A975HML7_9GAMM</name>
<sequence>MNIYNKLVCATLLSGMFGCAQHNNQPLLANSKSPEIQACLGSTTPPQPLQSSFIETEDSALLQSSLGDPNNGKLCQGKVYEAKQDVVVFRAWNSTNPGSQFGQWWAFNRPAGLISEYRSQFEICYQWSPLDKMSRCTLKQGTKVVVGNGQSAMCSEYLTYSVSSAQQVYVANAKDSITDCTSFNGVMEWVTEQSDEAQ</sequence>
<keyword evidence="2" id="KW-1185">Reference proteome</keyword>
<protein>
    <recommendedName>
        <fullName evidence="3">Lipoprotein</fullName>
    </recommendedName>
</protein>
<dbReference type="AlphaFoldDB" id="A0A975HML7"/>
<dbReference type="PROSITE" id="PS51257">
    <property type="entry name" value="PROKAR_LIPOPROTEIN"/>
    <property type="match status" value="1"/>
</dbReference>
<proteinExistence type="predicted"/>
<evidence type="ECO:0008006" key="3">
    <source>
        <dbReference type="Google" id="ProtNLM"/>
    </source>
</evidence>
<geneLocation type="plasmid" evidence="1 2">
    <name>unnamed5</name>
</geneLocation>
<dbReference type="KEGG" id="pxi:J5O05_20975"/>
<accession>A0A975HML7</accession>
<evidence type="ECO:0000313" key="1">
    <source>
        <dbReference type="EMBL" id="QTH73256.1"/>
    </source>
</evidence>
<gene>
    <name evidence="1" type="ORF">J5O05_20975</name>
</gene>
<dbReference type="Proteomes" id="UP000664904">
    <property type="component" value="Plasmid unnamed5"/>
</dbReference>
<dbReference type="RefSeq" id="WP_208844875.1">
    <property type="nucleotide sequence ID" value="NZ_CP072135.1"/>
</dbReference>
<evidence type="ECO:0000313" key="2">
    <source>
        <dbReference type="Proteomes" id="UP000664904"/>
    </source>
</evidence>
<organism evidence="1 2">
    <name type="scientific">Pseudoalteromonas xiamenensis</name>
    <dbReference type="NCBI Taxonomy" id="882626"/>
    <lineage>
        <taxon>Bacteria</taxon>
        <taxon>Pseudomonadati</taxon>
        <taxon>Pseudomonadota</taxon>
        <taxon>Gammaproteobacteria</taxon>
        <taxon>Alteromonadales</taxon>
        <taxon>Pseudoalteromonadaceae</taxon>
        <taxon>Pseudoalteromonas</taxon>
    </lineage>
</organism>